<reference evidence="2" key="1">
    <citation type="submission" date="2014-09" db="EMBL/GenBank/DDBJ databases">
        <authorList>
            <person name="Magalhaes I.L.F."/>
            <person name="Oliveira U."/>
            <person name="Santos F.R."/>
            <person name="Vidigal T.H.D.A."/>
            <person name="Brescovit A.D."/>
            <person name="Santos A.J."/>
        </authorList>
    </citation>
    <scope>NUCLEOTIDE SEQUENCE</scope>
    <source>
        <tissue evidence="2">Shoot tissue taken approximately 20 cm above the soil surface</tissue>
    </source>
</reference>
<reference evidence="2" key="2">
    <citation type="journal article" date="2015" name="Data Brief">
        <title>Shoot transcriptome of the giant reed, Arundo donax.</title>
        <authorList>
            <person name="Barrero R.A."/>
            <person name="Guerrero F.D."/>
            <person name="Moolhuijzen P."/>
            <person name="Goolsby J.A."/>
            <person name="Tidwell J."/>
            <person name="Bellgard S.E."/>
            <person name="Bellgard M.I."/>
        </authorList>
    </citation>
    <scope>NUCLEOTIDE SEQUENCE</scope>
    <source>
        <tissue evidence="2">Shoot tissue taken approximately 20 cm above the soil surface</tissue>
    </source>
</reference>
<name>A0A0A9AU47_ARUDO</name>
<protein>
    <submittedName>
        <fullName evidence="2">Uncharacterized protein</fullName>
    </submittedName>
</protein>
<organism evidence="2">
    <name type="scientific">Arundo donax</name>
    <name type="common">Giant reed</name>
    <name type="synonym">Donax arundinaceus</name>
    <dbReference type="NCBI Taxonomy" id="35708"/>
    <lineage>
        <taxon>Eukaryota</taxon>
        <taxon>Viridiplantae</taxon>
        <taxon>Streptophyta</taxon>
        <taxon>Embryophyta</taxon>
        <taxon>Tracheophyta</taxon>
        <taxon>Spermatophyta</taxon>
        <taxon>Magnoliopsida</taxon>
        <taxon>Liliopsida</taxon>
        <taxon>Poales</taxon>
        <taxon>Poaceae</taxon>
        <taxon>PACMAD clade</taxon>
        <taxon>Arundinoideae</taxon>
        <taxon>Arundineae</taxon>
        <taxon>Arundo</taxon>
    </lineage>
</organism>
<accession>A0A0A9AU47</accession>
<keyword evidence="1" id="KW-0472">Membrane</keyword>
<keyword evidence="1" id="KW-0812">Transmembrane</keyword>
<dbReference type="AlphaFoldDB" id="A0A0A9AU47"/>
<proteinExistence type="predicted"/>
<evidence type="ECO:0000256" key="1">
    <source>
        <dbReference type="SAM" id="Phobius"/>
    </source>
</evidence>
<evidence type="ECO:0000313" key="2">
    <source>
        <dbReference type="EMBL" id="JAD55274.1"/>
    </source>
</evidence>
<keyword evidence="1" id="KW-1133">Transmembrane helix</keyword>
<dbReference type="EMBL" id="GBRH01242621">
    <property type="protein sequence ID" value="JAD55274.1"/>
    <property type="molecule type" value="Transcribed_RNA"/>
</dbReference>
<feature type="transmembrane region" description="Helical" evidence="1">
    <location>
        <begin position="12"/>
        <end position="39"/>
    </location>
</feature>
<sequence>MSVVPLHIFHLLALLVCFGPFATTAIFSWLELWCVVLHVSISKLLHLP</sequence>